<evidence type="ECO:0000256" key="5">
    <source>
        <dbReference type="SAM" id="MobiDB-lite"/>
    </source>
</evidence>
<dbReference type="Pfam" id="PF02365">
    <property type="entry name" value="NAM"/>
    <property type="match status" value="1"/>
</dbReference>
<comment type="caution">
    <text evidence="7">The sequence shown here is derived from an EMBL/GenBank/DDBJ whole genome shotgun (WGS) entry which is preliminary data.</text>
</comment>
<evidence type="ECO:0000259" key="6">
    <source>
        <dbReference type="PROSITE" id="PS51005"/>
    </source>
</evidence>
<evidence type="ECO:0000256" key="4">
    <source>
        <dbReference type="ARBA" id="ARBA00023242"/>
    </source>
</evidence>
<feature type="region of interest" description="Disordered" evidence="5">
    <location>
        <begin position="154"/>
        <end position="187"/>
    </location>
</feature>
<feature type="compositionally biased region" description="Basic and acidic residues" evidence="5">
    <location>
        <begin position="166"/>
        <end position="187"/>
    </location>
</feature>
<dbReference type="SUPFAM" id="SSF101941">
    <property type="entry name" value="NAC domain"/>
    <property type="match status" value="1"/>
</dbReference>
<dbReference type="Gene3D" id="2.170.150.80">
    <property type="entry name" value="NAC domain"/>
    <property type="match status" value="1"/>
</dbReference>
<proteinExistence type="predicted"/>
<evidence type="ECO:0000256" key="2">
    <source>
        <dbReference type="ARBA" id="ARBA00023125"/>
    </source>
</evidence>
<reference evidence="7 8" key="1">
    <citation type="journal article" date="2024" name="G3 (Bethesda)">
        <title>Genome assembly of Hibiscus sabdariffa L. provides insights into metabolisms of medicinal natural products.</title>
        <authorList>
            <person name="Kim T."/>
        </authorList>
    </citation>
    <scope>NUCLEOTIDE SEQUENCE [LARGE SCALE GENOMIC DNA]</scope>
    <source>
        <strain evidence="7">TK-2024</strain>
        <tissue evidence="7">Old leaves</tissue>
    </source>
</reference>
<keyword evidence="2" id="KW-0238">DNA-binding</keyword>
<keyword evidence="1" id="KW-0805">Transcription regulation</keyword>
<evidence type="ECO:0000256" key="3">
    <source>
        <dbReference type="ARBA" id="ARBA00023163"/>
    </source>
</evidence>
<dbReference type="Proteomes" id="UP001472677">
    <property type="component" value="Unassembled WGS sequence"/>
</dbReference>
<evidence type="ECO:0000313" key="8">
    <source>
        <dbReference type="Proteomes" id="UP001472677"/>
    </source>
</evidence>
<dbReference type="InterPro" id="IPR003441">
    <property type="entry name" value="NAC-dom"/>
</dbReference>
<evidence type="ECO:0000313" key="7">
    <source>
        <dbReference type="EMBL" id="KAK8580747.1"/>
    </source>
</evidence>
<dbReference type="PANTHER" id="PTHR31744">
    <property type="entry name" value="PROTEIN CUP-SHAPED COTYLEDON 2-RELATED"/>
    <property type="match status" value="1"/>
</dbReference>
<protein>
    <recommendedName>
        <fullName evidence="6">NAC domain-containing protein</fullName>
    </recommendedName>
</protein>
<keyword evidence="4" id="KW-0539">Nucleus</keyword>
<name>A0ABR2FIS0_9ROSI</name>
<keyword evidence="8" id="KW-1185">Reference proteome</keyword>
<dbReference type="PROSITE" id="PS51005">
    <property type="entry name" value="NAC"/>
    <property type="match status" value="1"/>
</dbReference>
<dbReference type="PANTHER" id="PTHR31744:SF86">
    <property type="entry name" value="PROTEIN CUP-SHAPED COTYLEDON 3"/>
    <property type="match status" value="1"/>
</dbReference>
<evidence type="ECO:0000256" key="1">
    <source>
        <dbReference type="ARBA" id="ARBA00023015"/>
    </source>
</evidence>
<dbReference type="InterPro" id="IPR036093">
    <property type="entry name" value="NAC_dom_sf"/>
</dbReference>
<keyword evidence="3" id="KW-0804">Transcription</keyword>
<feature type="domain" description="NAC" evidence="6">
    <location>
        <begin position="21"/>
        <end position="164"/>
    </location>
</feature>
<gene>
    <name evidence="7" type="ORF">V6N12_071000</name>
</gene>
<accession>A0ABR2FIS0</accession>
<organism evidence="7 8">
    <name type="scientific">Hibiscus sabdariffa</name>
    <name type="common">roselle</name>
    <dbReference type="NCBI Taxonomy" id="183260"/>
    <lineage>
        <taxon>Eukaryota</taxon>
        <taxon>Viridiplantae</taxon>
        <taxon>Streptophyta</taxon>
        <taxon>Embryophyta</taxon>
        <taxon>Tracheophyta</taxon>
        <taxon>Spermatophyta</taxon>
        <taxon>Magnoliopsida</taxon>
        <taxon>eudicotyledons</taxon>
        <taxon>Gunneridae</taxon>
        <taxon>Pentapetalae</taxon>
        <taxon>rosids</taxon>
        <taxon>malvids</taxon>
        <taxon>Malvales</taxon>
        <taxon>Malvaceae</taxon>
        <taxon>Malvoideae</taxon>
        <taxon>Hibiscus</taxon>
    </lineage>
</organism>
<dbReference type="EMBL" id="JBBPBM010000006">
    <property type="protein sequence ID" value="KAK8580747.1"/>
    <property type="molecule type" value="Genomic_DNA"/>
</dbReference>
<sequence>MLAVEQLLTELAGEEVNEQGLPPGFRFHPTDEELVTFYLASKVFNGNFCGLQIAEVDLNRCEPWELPEMSPSGLPLLVSTNLIVFAPLDRMLRNMLAALALQPQHNLLGSLCLLVERWFVSLLGLRYVHHGCNAADRRSRALAKEFRRGENGGEGVVLLQPEGQEIPERAENKQSHGSRILESHRQR</sequence>